<evidence type="ECO:0000256" key="11">
    <source>
        <dbReference type="ARBA" id="ARBA00023268"/>
    </source>
</evidence>
<proteinExistence type="predicted"/>
<dbReference type="Gene3D" id="3.10.10.10">
    <property type="entry name" value="HIV Type 1 Reverse Transcriptase, subunit A, domain 1"/>
    <property type="match status" value="1"/>
</dbReference>
<keyword evidence="3" id="KW-0548">Nucleotidyltransferase</keyword>
<reference evidence="16" key="1">
    <citation type="submission" date="2022-11" db="UniProtKB">
        <authorList>
            <consortium name="WormBaseParasite"/>
        </authorList>
    </citation>
    <scope>IDENTIFICATION</scope>
</reference>
<organism evidence="15 16">
    <name type="scientific">Meloidogyne incognita</name>
    <name type="common">Southern root-knot nematode worm</name>
    <name type="synonym">Oxyuris incognita</name>
    <dbReference type="NCBI Taxonomy" id="6306"/>
    <lineage>
        <taxon>Eukaryota</taxon>
        <taxon>Metazoa</taxon>
        <taxon>Ecdysozoa</taxon>
        <taxon>Nematoda</taxon>
        <taxon>Chromadorea</taxon>
        <taxon>Rhabditida</taxon>
        <taxon>Tylenchina</taxon>
        <taxon>Tylenchomorpha</taxon>
        <taxon>Tylenchoidea</taxon>
        <taxon>Meloidogynidae</taxon>
        <taxon>Meloidogyninae</taxon>
        <taxon>Meloidogyne</taxon>
        <taxon>Meloidogyne incognita group</taxon>
    </lineage>
</organism>
<dbReference type="Pfam" id="PF17921">
    <property type="entry name" value="Integrase_H2C2"/>
    <property type="match status" value="1"/>
</dbReference>
<dbReference type="PROSITE" id="PS00141">
    <property type="entry name" value="ASP_PROTEASE"/>
    <property type="match status" value="2"/>
</dbReference>
<feature type="compositionally biased region" description="Polar residues" evidence="12">
    <location>
        <begin position="121"/>
        <end position="143"/>
    </location>
</feature>
<evidence type="ECO:0000259" key="14">
    <source>
        <dbReference type="PROSITE" id="PS50994"/>
    </source>
</evidence>
<dbReference type="InterPro" id="IPR043128">
    <property type="entry name" value="Rev_trsase/Diguanyl_cyclase"/>
</dbReference>
<dbReference type="PROSITE" id="PS50994">
    <property type="entry name" value="INTEGRASE"/>
    <property type="match status" value="1"/>
</dbReference>
<keyword evidence="5" id="KW-0255">Endonuclease</keyword>
<keyword evidence="4" id="KW-0540">Nuclease</keyword>
<dbReference type="Gene3D" id="1.10.340.70">
    <property type="match status" value="1"/>
</dbReference>
<dbReference type="GO" id="GO:0004519">
    <property type="term" value="F:endonuclease activity"/>
    <property type="evidence" value="ECO:0007669"/>
    <property type="project" value="UniProtKB-KW"/>
</dbReference>
<evidence type="ECO:0000259" key="13">
    <source>
        <dbReference type="PROSITE" id="PS50878"/>
    </source>
</evidence>
<dbReference type="PANTHER" id="PTHR37984:SF5">
    <property type="entry name" value="PROTEIN NYNRIN-LIKE"/>
    <property type="match status" value="1"/>
</dbReference>
<feature type="region of interest" description="Disordered" evidence="12">
    <location>
        <begin position="121"/>
        <end position="147"/>
    </location>
</feature>
<dbReference type="Pfam" id="PF17919">
    <property type="entry name" value="RT_RNaseH_2"/>
    <property type="match status" value="1"/>
</dbReference>
<dbReference type="WBParaSite" id="Minc3s00216g07765">
    <property type="protein sequence ID" value="Minc3s00216g07765"/>
    <property type="gene ID" value="Minc3s00216g07765"/>
</dbReference>
<protein>
    <recommendedName>
        <fullName evidence="1">RNA-directed DNA polymerase</fullName>
        <ecNumber evidence="1">2.7.7.49</ecNumber>
    </recommendedName>
</protein>
<keyword evidence="11" id="KW-0511">Multifunctional enzyme</keyword>
<keyword evidence="10" id="KW-0695">RNA-directed DNA polymerase</keyword>
<dbReference type="Gene3D" id="2.40.70.10">
    <property type="entry name" value="Acid Proteases"/>
    <property type="match status" value="2"/>
</dbReference>
<dbReference type="Gene3D" id="3.30.420.10">
    <property type="entry name" value="Ribonuclease H-like superfamily/Ribonuclease H"/>
    <property type="match status" value="1"/>
</dbReference>
<feature type="region of interest" description="Disordered" evidence="12">
    <location>
        <begin position="2536"/>
        <end position="2557"/>
    </location>
</feature>
<dbReference type="FunFam" id="3.30.70.270:FF:000020">
    <property type="entry name" value="Transposon Tf2-6 polyprotein-like Protein"/>
    <property type="match status" value="1"/>
</dbReference>
<dbReference type="InterPro" id="IPR000477">
    <property type="entry name" value="RT_dom"/>
</dbReference>
<dbReference type="InterPro" id="IPR001584">
    <property type="entry name" value="Integrase_cat-core"/>
</dbReference>
<dbReference type="SUPFAM" id="SSF50630">
    <property type="entry name" value="Acid proteases"/>
    <property type="match status" value="2"/>
</dbReference>
<dbReference type="InterPro" id="IPR041588">
    <property type="entry name" value="Integrase_H2C2"/>
</dbReference>
<evidence type="ECO:0000256" key="3">
    <source>
        <dbReference type="ARBA" id="ARBA00022695"/>
    </source>
</evidence>
<keyword evidence="6" id="KW-0378">Hydrolase</keyword>
<keyword evidence="8" id="KW-0694">RNA-binding</keyword>
<dbReference type="Pfam" id="PF24664">
    <property type="entry name" value="Monjiviricetes_fusion"/>
    <property type="match status" value="1"/>
</dbReference>
<evidence type="ECO:0000256" key="1">
    <source>
        <dbReference type="ARBA" id="ARBA00012493"/>
    </source>
</evidence>
<keyword evidence="7" id="KW-0460">Magnesium</keyword>
<dbReference type="InterPro" id="IPR012337">
    <property type="entry name" value="RNaseH-like_sf"/>
</dbReference>
<dbReference type="GO" id="GO:0006508">
    <property type="term" value="P:proteolysis"/>
    <property type="evidence" value="ECO:0007669"/>
    <property type="project" value="InterPro"/>
</dbReference>
<dbReference type="CDD" id="cd09274">
    <property type="entry name" value="RNase_HI_RT_Ty3"/>
    <property type="match status" value="1"/>
</dbReference>
<evidence type="ECO:0000313" key="15">
    <source>
        <dbReference type="Proteomes" id="UP000887563"/>
    </source>
</evidence>
<evidence type="ECO:0000256" key="5">
    <source>
        <dbReference type="ARBA" id="ARBA00022759"/>
    </source>
</evidence>
<dbReference type="PANTHER" id="PTHR37984">
    <property type="entry name" value="PROTEIN CBG26694"/>
    <property type="match status" value="1"/>
</dbReference>
<feature type="region of interest" description="Disordered" evidence="12">
    <location>
        <begin position="509"/>
        <end position="538"/>
    </location>
</feature>
<accession>A0A914L105</accession>
<evidence type="ECO:0000256" key="4">
    <source>
        <dbReference type="ARBA" id="ARBA00022722"/>
    </source>
</evidence>
<dbReference type="CDD" id="cd00303">
    <property type="entry name" value="retropepsin_like"/>
    <property type="match status" value="1"/>
</dbReference>
<dbReference type="InterPro" id="IPR021109">
    <property type="entry name" value="Peptidase_aspartic_dom_sf"/>
</dbReference>
<evidence type="ECO:0000256" key="6">
    <source>
        <dbReference type="ARBA" id="ARBA00022801"/>
    </source>
</evidence>
<dbReference type="CDD" id="cd01647">
    <property type="entry name" value="RT_LTR"/>
    <property type="match status" value="1"/>
</dbReference>
<feature type="domain" description="Reverse transcriptase" evidence="13">
    <location>
        <begin position="1729"/>
        <end position="1908"/>
    </location>
</feature>
<evidence type="ECO:0000256" key="12">
    <source>
        <dbReference type="SAM" id="MobiDB-lite"/>
    </source>
</evidence>
<evidence type="ECO:0000256" key="2">
    <source>
        <dbReference type="ARBA" id="ARBA00022679"/>
    </source>
</evidence>
<feature type="compositionally biased region" description="Polar residues" evidence="12">
    <location>
        <begin position="2510"/>
        <end position="2520"/>
    </location>
</feature>
<evidence type="ECO:0000256" key="10">
    <source>
        <dbReference type="ARBA" id="ARBA00022918"/>
    </source>
</evidence>
<sequence>MTRDKDIPGTTEDEDTPVGTEKITAIDRRLFSGRTGNPKFQDLDSLLANTASLEESVNRSFRAVNRRVNSTNQAINTISGDLNTGLLTLAKRIDTLLPETQTPQPKTTVPTENLISLTPANAAGNSQQQTNTAPIQLPNSETNLSDDDEDTIGRIAGLTFDYPLNSHGPVPIYSGESSGTFSSWAQKFLDYMEGTAQKLDEPSKIGRLKMFLDGIPRQVLEELPPEDKNTLAKALDSLKRSLDTPIRAQLAKQSLSLCRQKEDESLDRFVDRLIPLVFAAYPEQTPQSRKDILKAAFLDKIKEEIAFYVRVGITPQQSFEEVRIKALEVENLIQTRKRKHDHEEWLNVISHANTQNPPRFPIGNFTTWQNNPNSNFTNTPGTNYNQRPRNTYWNQNPPQRNFRGNEPQNFQVRPQYSRNFNQSQNSGPTNPNAFKTCNYCHKMGHVIADCYTRARLYGPYPNRNRSFNPNYQPLRNNLPYNSGQNRNNPNIRNTTERLNFIDIHERNNQGYTWNTDDPDPHNLKSLTLSPPEDSKNKVKINETPDIEPLRPTKLENWEHQSTGKPSFSIAPFITRMTHILCLLMIVPGLLAFPNTNKLTSYNPQNPMVCQTEQQGEYWTLPNFAPCPRLKPNRSGIPVSQNIRLYRLNAFQQSNKAWACRIIKKGEDEYTNPTNDLIKRNIQPANLLVPPTTCQEMIMRKSCEFGTLKEEAGLWHTDNRIFYEKRLPIFGWSWRSHHSLNCYLFKTEISVPHDSIQIQSPLGPMNHCNYLNGSCILTDNTTLIWEPTPNKQCRYILIGEFTGHFMTDIWLGDNIDIGLSLASNVSKIIDCNRTLLITEQGFAYEPINSKTRTKRDISWEKDWDHESLITDSQLEGQLTYLDHELKESLVFQFSHSLHQLCEFAEETRKWITTALLSNPSILVRAILRNPNIIARHISGTTLKIWPCVPLTTTQYNFSPTNLDTCFDLLPIKIKTQGKDELAFLDPSSLVISAKARKAPCSQYRKIPIQINGTFKEIDQITGEEIILYTQVLNSKSFHEIDAPKILPHTFHHLVLVNLTDIITHSYLSSMAQVSQITFRIEQQNSAVKSTMSTDWEEVRREIINETVGDWSQIQNTFCFIVCIIAFIDILIRISAVLIENYFKNFTIIRAIENKLTPKKNTAKTLQDPEVKKPDATKKHQALFRNHPSQILLELGRPLEGQPSKWPPSVTKFPIVFPPEQESNTNKACLSKSNYKKRSHSSSVLIEFLNKIDPTLDGPTFIYNYLPVINVTFDSMNVDCLIDTGSTVSLAPIELITFLGCPITEGEIIVTTPSGHNVPIIGKTKVEIIICNFSRELDLYLVPDDKFIGEGTFQAILGCNLFSLLPPIHIDFTHSFFHVGEECTSLINPHTTSPYLLTIQNNLHNSTITAYINNSQFRCLADTGATFTAAPLSIAEKLGSPIKYERLGAVSASGHHMPIIASSNTEICVAGYLIPLEVKFVDDKHFHNSKDYDIILGCDTFAKLPPLTFNHNENTLTIGNNVTPMGVTPKIRSSIGIRAFKSITIPPESQSLVPIKIDSNINPQLLSIDTLDKRLAEQDFCLIPTLIQPKNNIAIVPLINPTQEPKNIYQNMTIAYATEINFDPNLQLFSEINYNSIRSVELTDQASLIEKDPTFIIDFSKSFVKGNDLETLKSLCEEFSDIFSKSQYDLGSCKAGSHNIVTTTQEPITSKPHRTPFKYRDELKKHIDQLLKSGVMIQSDTPWVSNLVLVQKKDGGLRPCIDFRKLNEITVPDHFPLPRLETIMEKIGNCHYYSSLDLSSGYLQIPLTEEASRKCGLITEEGVFQMTHLPFGLRNATAAFSRTMSHVLSGVENVLTYVDDILIYTKSPEFSAHLETLRSVFERFRLFNLKLSPKKCKFATNSMEFLGYIVSGNGFIPSLSRIEVIKNIPAPKTLKQVRRIVGMASFYRKHILGFATIVEPLTSLNKKNKIFEWGPKQEQAFQKIKELLDKEPILTFPDYKMPFHIFTDASTVGHGAALMQKRNDKFHAIAYASRSLSQNERKWPPVQIELGAIIYALRTFRPYIYLSEVELHSDHRPLIYLQSKSQQHPQLARWLIEIQNYNIKIVHIEGKKNTLADALSRSHESNPLTNTPELEDIIEFPVCLSLNICDRIVLDPIINSLTIRTRDGPQTVDLVLEQMNDPETSPIIKFLTDGTLPDLDEEAQKDFVAKTQNLVISSDILYFHPPESLPRIYVPASLRSLIFDSFHISILGGGHMNLRKTIHKCSRRYYWPKMYSDILIWTKQCLICQLRHNPLPLYKAEMRSVPANTLFARIGLDIAGPLPLTEMGNRHILNIICWFTKYVIAIPVPNTKSQTIAYALFKNVYLKFGGCTEILTDNATTFTSEFFKSFCSLLYINKTYSTPYHSQGNSVTERSFRTFHNILAKYINPKEPNFDEFLDAATFCYNTSVHETTKETPFFLVFGRDPIFSIDQIMDTTISTLPQHTDLQTLRPDLYSPSEKLGSRRQKPPSKLKTNPKPSMINTPGLKSLRLEIVSFSETTQENQEHPKNSISPGKDCFG</sequence>
<dbReference type="InterPro" id="IPR043502">
    <property type="entry name" value="DNA/RNA_pol_sf"/>
</dbReference>
<dbReference type="GO" id="GO:0003723">
    <property type="term" value="F:RNA binding"/>
    <property type="evidence" value="ECO:0007669"/>
    <property type="project" value="UniProtKB-KW"/>
</dbReference>
<name>A0A914L105_MELIC</name>
<dbReference type="PROSITE" id="PS50878">
    <property type="entry name" value="RT_POL"/>
    <property type="match status" value="1"/>
</dbReference>
<evidence type="ECO:0000313" key="16">
    <source>
        <dbReference type="WBParaSite" id="Minc3s00216g07765"/>
    </source>
</evidence>
<dbReference type="Pfam" id="PF00078">
    <property type="entry name" value="RVT_1"/>
    <property type="match status" value="1"/>
</dbReference>
<dbReference type="Pfam" id="PF00665">
    <property type="entry name" value="rve"/>
    <property type="match status" value="1"/>
</dbReference>
<evidence type="ECO:0000256" key="7">
    <source>
        <dbReference type="ARBA" id="ARBA00022842"/>
    </source>
</evidence>
<dbReference type="InterPro" id="IPR041577">
    <property type="entry name" value="RT_RNaseH_2"/>
</dbReference>
<keyword evidence="2" id="KW-0808">Transferase</keyword>
<dbReference type="InterPro" id="IPR036397">
    <property type="entry name" value="RNaseH_sf"/>
</dbReference>
<dbReference type="Proteomes" id="UP000887563">
    <property type="component" value="Unplaced"/>
</dbReference>
<dbReference type="Gene3D" id="3.30.70.270">
    <property type="match status" value="2"/>
</dbReference>
<dbReference type="SUPFAM" id="SSF53098">
    <property type="entry name" value="Ribonuclease H-like"/>
    <property type="match status" value="1"/>
</dbReference>
<dbReference type="GO" id="GO:0004190">
    <property type="term" value="F:aspartic-type endopeptidase activity"/>
    <property type="evidence" value="ECO:0007669"/>
    <property type="project" value="InterPro"/>
</dbReference>
<keyword evidence="15" id="KW-1185">Reference proteome</keyword>
<evidence type="ECO:0000256" key="8">
    <source>
        <dbReference type="ARBA" id="ARBA00022884"/>
    </source>
</evidence>
<dbReference type="InterPro" id="IPR050951">
    <property type="entry name" value="Retrovirus_Pol_polyprotein"/>
</dbReference>
<dbReference type="GO" id="GO:0015074">
    <property type="term" value="P:DNA integration"/>
    <property type="evidence" value="ECO:0007669"/>
    <property type="project" value="UniProtKB-KW"/>
</dbReference>
<feature type="region of interest" description="Disordered" evidence="12">
    <location>
        <begin position="2486"/>
        <end position="2522"/>
    </location>
</feature>
<dbReference type="SUPFAM" id="SSF56672">
    <property type="entry name" value="DNA/RNA polymerases"/>
    <property type="match status" value="1"/>
</dbReference>
<feature type="region of interest" description="Disordered" evidence="12">
    <location>
        <begin position="467"/>
        <end position="492"/>
    </location>
</feature>
<evidence type="ECO:0000256" key="9">
    <source>
        <dbReference type="ARBA" id="ARBA00022908"/>
    </source>
</evidence>
<dbReference type="EC" id="2.7.7.49" evidence="1"/>
<dbReference type="GO" id="GO:0042575">
    <property type="term" value="C:DNA polymerase complex"/>
    <property type="evidence" value="ECO:0007669"/>
    <property type="project" value="UniProtKB-ARBA"/>
</dbReference>
<dbReference type="GO" id="GO:0003964">
    <property type="term" value="F:RNA-directed DNA polymerase activity"/>
    <property type="evidence" value="ECO:0007669"/>
    <property type="project" value="UniProtKB-KW"/>
</dbReference>
<dbReference type="InterPro" id="IPR001969">
    <property type="entry name" value="Aspartic_peptidase_AS"/>
</dbReference>
<keyword evidence="9" id="KW-0229">DNA integration</keyword>
<feature type="domain" description="Integrase catalytic" evidence="14">
    <location>
        <begin position="2300"/>
        <end position="2463"/>
    </location>
</feature>